<keyword evidence="3 9" id="KW-0479">Metal-binding</keyword>
<comment type="catalytic activity">
    <reaction evidence="7">
        <text>L-histidyl-[ribosomal protein uL15] + 2-oxoglutarate + O2 = (3S)-3-hydroxy-L-histidyl-[ribosomal protein uL15] + succinate + CO2</text>
        <dbReference type="Rhea" id="RHEA:54024"/>
        <dbReference type="Rhea" id="RHEA-COMP:13760"/>
        <dbReference type="Rhea" id="RHEA-COMP:13761"/>
        <dbReference type="ChEBI" id="CHEBI:15379"/>
        <dbReference type="ChEBI" id="CHEBI:16526"/>
        <dbReference type="ChEBI" id="CHEBI:16810"/>
        <dbReference type="ChEBI" id="CHEBI:29979"/>
        <dbReference type="ChEBI" id="CHEBI:30031"/>
        <dbReference type="ChEBI" id="CHEBI:138021"/>
    </reaction>
</comment>
<dbReference type="Gene3D" id="3.90.930.40">
    <property type="match status" value="1"/>
</dbReference>
<name>A0A8B7YQT4_ACAPL</name>
<dbReference type="KEGG" id="aplc:110981516"/>
<organism evidence="12 13">
    <name type="scientific">Acanthaster planci</name>
    <name type="common">Crown-of-thorns starfish</name>
    <dbReference type="NCBI Taxonomy" id="133434"/>
    <lineage>
        <taxon>Eukaryota</taxon>
        <taxon>Metazoa</taxon>
        <taxon>Echinodermata</taxon>
        <taxon>Eleutherozoa</taxon>
        <taxon>Asterozoa</taxon>
        <taxon>Asteroidea</taxon>
        <taxon>Valvatacea</taxon>
        <taxon>Valvatida</taxon>
        <taxon>Acanthasteridae</taxon>
        <taxon>Acanthaster</taxon>
    </lineage>
</organism>
<accession>A0A8B7YQT4</accession>
<dbReference type="GO" id="GO:0051864">
    <property type="term" value="F:histone H3K36 demethylase activity"/>
    <property type="evidence" value="ECO:0007669"/>
    <property type="project" value="TreeGrafter"/>
</dbReference>
<dbReference type="GO" id="GO:0005506">
    <property type="term" value="F:iron ion binding"/>
    <property type="evidence" value="ECO:0007669"/>
    <property type="project" value="UniProtKB-UniRule"/>
</dbReference>
<dbReference type="SUPFAM" id="SSF51197">
    <property type="entry name" value="Clavaminate synthase-like"/>
    <property type="match status" value="1"/>
</dbReference>
<evidence type="ECO:0000256" key="1">
    <source>
        <dbReference type="ARBA" id="ARBA00004604"/>
    </source>
</evidence>
<comment type="cofactor">
    <cofactor evidence="9">
        <name>Fe(2+)</name>
        <dbReference type="ChEBI" id="CHEBI:29033"/>
    </cofactor>
    <text evidence="9">Binds 1 Fe(2+) ion per subunit.</text>
</comment>
<dbReference type="PANTHER" id="PTHR13096:SF7">
    <property type="entry name" value="RIBOSOMAL OXYGENASE 2"/>
    <property type="match status" value="1"/>
</dbReference>
<feature type="region of interest" description="Disordered" evidence="10">
    <location>
        <begin position="1"/>
        <end position="67"/>
    </location>
</feature>
<dbReference type="OrthoDB" id="425950at2759"/>
<feature type="compositionally biased region" description="Acidic residues" evidence="10">
    <location>
        <begin position="417"/>
        <end position="438"/>
    </location>
</feature>
<keyword evidence="2" id="KW-0690">Ribosome biogenesis</keyword>
<dbReference type="RefSeq" id="XP_022094820.1">
    <property type="nucleotide sequence ID" value="XM_022239128.1"/>
</dbReference>
<dbReference type="GO" id="GO:0032453">
    <property type="term" value="F:histone H3K4 demethylase activity"/>
    <property type="evidence" value="ECO:0007669"/>
    <property type="project" value="TreeGrafter"/>
</dbReference>
<keyword evidence="4 9" id="KW-0408">Iron</keyword>
<dbReference type="PANTHER" id="PTHR13096">
    <property type="entry name" value="MINA53 MYC INDUCED NUCLEAR ANTIGEN"/>
    <property type="match status" value="1"/>
</dbReference>
<dbReference type="GO" id="GO:0005730">
    <property type="term" value="C:nucleolus"/>
    <property type="evidence" value="ECO:0007669"/>
    <property type="project" value="UniProtKB-SubCell"/>
</dbReference>
<keyword evidence="9" id="KW-0560">Oxidoreductase</keyword>
<dbReference type="OMA" id="DINICRY"/>
<protein>
    <recommendedName>
        <fullName evidence="9">Bifunctional lysine-specific demethylase and histidyl-hydroxylase</fullName>
        <ecNumber evidence="9">1.14.11.-</ecNumber>
    </recommendedName>
</protein>
<feature type="domain" description="JmjC" evidence="11">
    <location>
        <begin position="178"/>
        <end position="315"/>
    </location>
</feature>
<dbReference type="EC" id="1.14.11.-" evidence="9"/>
<evidence type="ECO:0000256" key="8">
    <source>
        <dbReference type="ARBA" id="ARBA00049465"/>
    </source>
</evidence>
<keyword evidence="12" id="KW-1185">Reference proteome</keyword>
<evidence type="ECO:0000256" key="4">
    <source>
        <dbReference type="ARBA" id="ARBA00023004"/>
    </source>
</evidence>
<evidence type="ECO:0000256" key="3">
    <source>
        <dbReference type="ARBA" id="ARBA00022723"/>
    </source>
</evidence>
<dbReference type="Proteomes" id="UP000694845">
    <property type="component" value="Unplaced"/>
</dbReference>
<evidence type="ECO:0000256" key="10">
    <source>
        <dbReference type="SAM" id="MobiDB-lite"/>
    </source>
</evidence>
<dbReference type="GeneID" id="110981516"/>
<dbReference type="Pfam" id="PF08007">
    <property type="entry name" value="JmjC_2"/>
    <property type="match status" value="1"/>
</dbReference>
<evidence type="ECO:0000256" key="2">
    <source>
        <dbReference type="ARBA" id="ARBA00022517"/>
    </source>
</evidence>
<dbReference type="InterPro" id="IPR003347">
    <property type="entry name" value="JmjC_dom"/>
</dbReference>
<feature type="region of interest" description="Disordered" evidence="10">
    <location>
        <begin position="414"/>
        <end position="443"/>
    </location>
</feature>
<evidence type="ECO:0000256" key="6">
    <source>
        <dbReference type="ARBA" id="ARBA00046256"/>
    </source>
</evidence>
<evidence type="ECO:0000313" key="12">
    <source>
        <dbReference type="Proteomes" id="UP000694845"/>
    </source>
</evidence>
<comment type="function">
    <text evidence="6">Oxygenase that can act as both a histone lysine demethylase and a ribosomal histidine hydroxylase. Is involved in the demethylation of trimethylated 'Lys-9' on histone H3 (H3K9me3), leading to an increase in ribosomal RNA expression. Also catalyzes the hydroxylation of 60S ribosomal protein L27a on 'His-39'. May play an important role in cell growth and survival. May be involved in ribosome biogenesis, most likely during the assembly process of pre-ribosomal particles.</text>
</comment>
<comment type="catalytic activity">
    <reaction evidence="8">
        <text>L-histidyl-[protein] + 2-oxoglutarate + O2 = (3S)-3-hydroxy-L-histidyl-[protein] + succinate + CO2</text>
        <dbReference type="Rhea" id="RHEA:54256"/>
        <dbReference type="Rhea" id="RHEA-COMP:9745"/>
        <dbReference type="Rhea" id="RHEA-COMP:13840"/>
        <dbReference type="ChEBI" id="CHEBI:15379"/>
        <dbReference type="ChEBI" id="CHEBI:16526"/>
        <dbReference type="ChEBI" id="CHEBI:16810"/>
        <dbReference type="ChEBI" id="CHEBI:29979"/>
        <dbReference type="ChEBI" id="CHEBI:30031"/>
        <dbReference type="ChEBI" id="CHEBI:138021"/>
        <dbReference type="EC" id="1.14.11.79"/>
    </reaction>
</comment>
<dbReference type="InterPro" id="IPR039994">
    <property type="entry name" value="NO66-like"/>
</dbReference>
<comment type="subcellular location">
    <subcellularLocation>
        <location evidence="1">Nucleus</location>
        <location evidence="1">Nucleolus</location>
    </subcellularLocation>
</comment>
<dbReference type="GO" id="GO:0036139">
    <property type="term" value="F:peptidyl-histidine dioxygenase activity"/>
    <property type="evidence" value="ECO:0007669"/>
    <property type="project" value="UniProtKB-EC"/>
</dbReference>
<dbReference type="AlphaFoldDB" id="A0A8B7YQT4"/>
<dbReference type="PROSITE" id="PS51184">
    <property type="entry name" value="JMJC"/>
    <property type="match status" value="1"/>
</dbReference>
<keyword evidence="9" id="KW-0804">Transcription</keyword>
<evidence type="ECO:0000256" key="5">
    <source>
        <dbReference type="ARBA" id="ARBA00034314"/>
    </source>
</evidence>
<sequence>MDRKRGSTRTTSRNSEAVGDVSPSKRSRLAPRSQKSTKAPNAKGRRAALPKATPVVNPGDKSESLGQLVPTKPEDLLASLLAPAVSVATFFDRHWEREPLVVHRGGDAGPSASYYGSVFSKDGLMGLLAKHDIQFGQDINICRYVESNRENLNGRGRATLAKVKSLFDKKKATLQFHQPQRFQDGLWQICELLESYFHSLVGANVYITPGGSQGLAPHYDDVEVFILQLEGRKHWHLYSPPTELPRDYSRDLSQDDIGQPTHDFVLETGDLLYFPRGTVHQADTPADCPYSTHVTISTYQRSSNGDLLALALPNILNSAVDENVDFRKGLKVDQLMNSTASEKSVFEYLLGQLTNHISDHINKAKYLMLKDFVANRLPPYIQDGCQTSPLGPMPKGSCKVRLAHPRHTFVHEVSKCEDDEDINNEDEDEEDENSEDTTADANNDIKDGERLISFIVVQHSLANSRTTHMMDSCRTKPAALRFPTSHLKALHQLISCKEHDWLESGQLCLSEADVWDFLVALWSEGLVEVSKE</sequence>
<evidence type="ECO:0000313" key="13">
    <source>
        <dbReference type="RefSeq" id="XP_022094820.1"/>
    </source>
</evidence>
<evidence type="ECO:0000256" key="9">
    <source>
        <dbReference type="RuleBase" id="RU366061"/>
    </source>
</evidence>
<dbReference type="GO" id="GO:0042254">
    <property type="term" value="P:ribosome biogenesis"/>
    <property type="evidence" value="ECO:0007669"/>
    <property type="project" value="UniProtKB-KW"/>
</dbReference>
<reference evidence="13" key="1">
    <citation type="submission" date="2025-08" db="UniProtKB">
        <authorList>
            <consortium name="RefSeq"/>
        </authorList>
    </citation>
    <scope>IDENTIFICATION</scope>
</reference>
<dbReference type="Gene3D" id="2.60.120.650">
    <property type="entry name" value="Cupin"/>
    <property type="match status" value="1"/>
</dbReference>
<evidence type="ECO:0000259" key="11">
    <source>
        <dbReference type="PROSITE" id="PS51184"/>
    </source>
</evidence>
<keyword evidence="9" id="KW-0539">Nucleus</keyword>
<comment type="similarity">
    <text evidence="5">Belongs to the ROX family. MINA53 subfamily.</text>
</comment>
<evidence type="ECO:0000256" key="7">
    <source>
        <dbReference type="ARBA" id="ARBA00047687"/>
    </source>
</evidence>
<proteinExistence type="inferred from homology"/>
<dbReference type="CTD" id="84864"/>
<gene>
    <name evidence="13" type="primary">LOC110981516</name>
</gene>
<keyword evidence="9" id="KW-0805">Transcription regulation</keyword>
<keyword evidence="9" id="KW-0223">Dioxygenase</keyword>